<accession>A0A4P2VMH7</accession>
<dbReference type="Proteomes" id="UP000291236">
    <property type="component" value="Chromosome"/>
</dbReference>
<keyword evidence="4" id="KW-0548">Nucleotidyltransferase</keyword>
<dbReference type="GO" id="GO:0003899">
    <property type="term" value="F:DNA-directed RNA polymerase activity"/>
    <property type="evidence" value="ECO:0007669"/>
    <property type="project" value="InterPro"/>
</dbReference>
<keyword evidence="3" id="KW-0808">Transferase</keyword>
<evidence type="ECO:0000256" key="6">
    <source>
        <dbReference type="ARBA" id="ARBA00022723"/>
    </source>
</evidence>
<dbReference type="InterPro" id="IPR002694">
    <property type="entry name" value="Znf_CHC2"/>
</dbReference>
<dbReference type="PANTHER" id="PTHR30313">
    <property type="entry name" value="DNA PRIMASE"/>
    <property type="match status" value="1"/>
</dbReference>
<name>A0A4P2VMH7_FLUSA</name>
<dbReference type="PANTHER" id="PTHR30313:SF2">
    <property type="entry name" value="DNA PRIMASE"/>
    <property type="match status" value="1"/>
</dbReference>
<dbReference type="GO" id="GO:0006269">
    <property type="term" value="P:DNA replication, synthesis of primer"/>
    <property type="evidence" value="ECO:0007669"/>
    <property type="project" value="UniProtKB-KW"/>
</dbReference>
<evidence type="ECO:0000256" key="8">
    <source>
        <dbReference type="ARBA" id="ARBA00022833"/>
    </source>
</evidence>
<dbReference type="GO" id="GO:0005737">
    <property type="term" value="C:cytoplasm"/>
    <property type="evidence" value="ECO:0007669"/>
    <property type="project" value="TreeGrafter"/>
</dbReference>
<dbReference type="Gene3D" id="3.90.980.10">
    <property type="entry name" value="DNA primase, catalytic core, N-terminal domain"/>
    <property type="match status" value="1"/>
</dbReference>
<dbReference type="RefSeq" id="WP_130610871.1">
    <property type="nucleotide sequence ID" value="NZ_AP019368.1"/>
</dbReference>
<dbReference type="OrthoDB" id="5287443at2"/>
<evidence type="ECO:0000259" key="10">
    <source>
        <dbReference type="PROSITE" id="PS50880"/>
    </source>
</evidence>
<keyword evidence="5" id="KW-0235">DNA replication</keyword>
<dbReference type="InterPro" id="IPR050219">
    <property type="entry name" value="DnaG_primase"/>
</dbReference>
<dbReference type="GO" id="GO:0000428">
    <property type="term" value="C:DNA-directed RNA polymerase complex"/>
    <property type="evidence" value="ECO:0007669"/>
    <property type="project" value="UniProtKB-KW"/>
</dbReference>
<dbReference type="EMBL" id="AP019368">
    <property type="protein sequence ID" value="BBH53968.1"/>
    <property type="molecule type" value="Genomic_DNA"/>
</dbReference>
<evidence type="ECO:0000256" key="7">
    <source>
        <dbReference type="ARBA" id="ARBA00022771"/>
    </source>
</evidence>
<dbReference type="Pfam" id="PF01807">
    <property type="entry name" value="Zn_ribbon_DnaG"/>
    <property type="match status" value="1"/>
</dbReference>
<evidence type="ECO:0000256" key="9">
    <source>
        <dbReference type="ARBA" id="ARBA00023163"/>
    </source>
</evidence>
<evidence type="ECO:0000313" key="12">
    <source>
        <dbReference type="Proteomes" id="UP000291236"/>
    </source>
</evidence>
<dbReference type="Pfam" id="PF08275">
    <property type="entry name" value="DNAG_N"/>
    <property type="match status" value="1"/>
</dbReference>
<reference evidence="11 12" key="1">
    <citation type="submission" date="2018-12" db="EMBL/GenBank/DDBJ databases">
        <title>Rubrispira sanarue gen. nov., sp., nov., a member of the order Silvanigrellales, isolated from a brackish lake in Hamamatsu Japan.</title>
        <authorList>
            <person name="Maejima Y."/>
            <person name="Iino T."/>
            <person name="Muraguchi Y."/>
            <person name="Fukuda K."/>
            <person name="Nojiri H."/>
            <person name="Ohkuma M."/>
            <person name="Moriuchi R."/>
            <person name="Dohra H."/>
            <person name="Kimbara K."/>
            <person name="Shintani M."/>
        </authorList>
    </citation>
    <scope>NUCLEOTIDE SEQUENCE [LARGE SCALE GENOMIC DNA]</scope>
    <source>
        <strain evidence="11 12">RF1110005</strain>
    </source>
</reference>
<keyword evidence="7" id="KW-0863">Zinc-finger</keyword>
<proteinExistence type="predicted"/>
<dbReference type="AlphaFoldDB" id="A0A4P2VMH7"/>
<evidence type="ECO:0000256" key="4">
    <source>
        <dbReference type="ARBA" id="ARBA00022695"/>
    </source>
</evidence>
<keyword evidence="6" id="KW-0479">Metal-binding</keyword>
<dbReference type="GO" id="GO:0003677">
    <property type="term" value="F:DNA binding"/>
    <property type="evidence" value="ECO:0007669"/>
    <property type="project" value="InterPro"/>
</dbReference>
<dbReference type="InterPro" id="IPR006171">
    <property type="entry name" value="TOPRIM_dom"/>
</dbReference>
<organism evidence="11 12">
    <name type="scientific">Fluviispira sanaruensis</name>
    <dbReference type="NCBI Taxonomy" id="2493639"/>
    <lineage>
        <taxon>Bacteria</taxon>
        <taxon>Pseudomonadati</taxon>
        <taxon>Bdellovibrionota</taxon>
        <taxon>Oligoflexia</taxon>
        <taxon>Silvanigrellales</taxon>
        <taxon>Silvanigrellaceae</taxon>
        <taxon>Fluviispira</taxon>
    </lineage>
</organism>
<keyword evidence="2" id="KW-0639">Primosome</keyword>
<keyword evidence="8" id="KW-0862">Zinc</keyword>
<keyword evidence="9" id="KW-0804">Transcription</keyword>
<evidence type="ECO:0000256" key="3">
    <source>
        <dbReference type="ARBA" id="ARBA00022679"/>
    </source>
</evidence>
<evidence type="ECO:0000256" key="5">
    <source>
        <dbReference type="ARBA" id="ARBA00022705"/>
    </source>
</evidence>
<evidence type="ECO:0000313" key="11">
    <source>
        <dbReference type="EMBL" id="BBH53968.1"/>
    </source>
</evidence>
<protein>
    <recommendedName>
        <fullName evidence="10">Toprim domain-containing protein</fullName>
    </recommendedName>
</protein>
<dbReference type="Gene3D" id="3.40.1360.10">
    <property type="match status" value="1"/>
</dbReference>
<dbReference type="SMART" id="SM00400">
    <property type="entry name" value="ZnF_CHCC"/>
    <property type="match status" value="1"/>
</dbReference>
<feature type="domain" description="Toprim" evidence="10">
    <location>
        <begin position="618"/>
        <end position="711"/>
    </location>
</feature>
<dbReference type="GO" id="GO:1990077">
    <property type="term" value="C:primosome complex"/>
    <property type="evidence" value="ECO:0007669"/>
    <property type="project" value="UniProtKB-KW"/>
</dbReference>
<dbReference type="GO" id="GO:0008270">
    <property type="term" value="F:zinc ion binding"/>
    <property type="evidence" value="ECO:0007669"/>
    <property type="project" value="UniProtKB-KW"/>
</dbReference>
<keyword evidence="1" id="KW-0240">DNA-directed RNA polymerase</keyword>
<dbReference type="PROSITE" id="PS50880">
    <property type="entry name" value="TOPRIM"/>
    <property type="match status" value="1"/>
</dbReference>
<dbReference type="InterPro" id="IPR013264">
    <property type="entry name" value="DNAG_N"/>
</dbReference>
<dbReference type="InterPro" id="IPR034151">
    <property type="entry name" value="TOPRIM_DnaG_bac"/>
</dbReference>
<dbReference type="InterPro" id="IPR037068">
    <property type="entry name" value="DNA_primase_core_N_sf"/>
</dbReference>
<dbReference type="KEGG" id="sbf:JCM31447_24210"/>
<dbReference type="SMART" id="SM00493">
    <property type="entry name" value="TOPRIM"/>
    <property type="match status" value="1"/>
</dbReference>
<dbReference type="Gene3D" id="3.90.580.10">
    <property type="entry name" value="Zinc finger, CHC2-type domain"/>
    <property type="match status" value="1"/>
</dbReference>
<dbReference type="SUPFAM" id="SSF57783">
    <property type="entry name" value="Zinc beta-ribbon"/>
    <property type="match status" value="1"/>
</dbReference>
<gene>
    <name evidence="11" type="ORF">JCM31447_24210</name>
</gene>
<dbReference type="Pfam" id="PF13155">
    <property type="entry name" value="Toprim_2"/>
    <property type="match status" value="1"/>
</dbReference>
<evidence type="ECO:0000256" key="2">
    <source>
        <dbReference type="ARBA" id="ARBA00022515"/>
    </source>
</evidence>
<keyword evidence="12" id="KW-1185">Reference proteome</keyword>
<dbReference type="CDD" id="cd03364">
    <property type="entry name" value="TOPRIM_DnaG_primases"/>
    <property type="match status" value="1"/>
</dbReference>
<dbReference type="InterPro" id="IPR036977">
    <property type="entry name" value="DNA_primase_Znf_CHC2"/>
</dbReference>
<evidence type="ECO:0000256" key="1">
    <source>
        <dbReference type="ARBA" id="ARBA00022478"/>
    </source>
</evidence>
<dbReference type="SUPFAM" id="SSF56731">
    <property type="entry name" value="DNA primase core"/>
    <property type="match status" value="2"/>
</dbReference>
<sequence>MRLRKQSIQNIIDSVNLPDHLKRYLEVKRSGSHSVAKCPFHQDTSPSLCIYTDNYHCFACKAHGNLIDYEMHRTGASFREAVQSLAEMYQLPLEYESPSDQGPKSHLSAAFFEKQNKNLMDMEAFFKENLLTFKEKAEKENCAFYLFLINQCKIDFAYSGTIQACRDFVSKRDFGNHKPFDLSERLVFPVYKDSGKVTGFLFSKKIALDSIKNAEDCQQIFTELEQYSPYPKSFLPVLNWQNARSYAAKAKQLFVVTNMNDFLFLAQRNIANTVLCIGDKLDLNLTKTFAKRVPVVTLILDDSKSANAYLWKTFVDNIHIEDISLQIIRFPKMTNGLSAFLMNYDSNGLQNWLGQIKLVLNEVTARVTGSVAQPQRVEEFKKIILPVLNKLENIERRNRILSELSQVFFGSAKEILFQTQSNIRYNLKYKQDNKDAIKEVKKLNSQDIKMVEKVEILPAKDLKKVASEKDFLNKTILFYHKILMSEKGKEAQIYLLERGISHEQIIAWNLGFCPGSNDLSRKVENNFIGCETPLKLGLIKPRLNQGKYFDLFHDRIIIPIYGADGSPVALAGRLFIKNSVLQAKEMPKYINSPESDLFAKSKVLFHFYGALKSIVSYGYVIVVEGYMDCISLVNAGVTNTVAVMGTALTQAHMEILTKVTKRIVLCFDSDNAGQNAAKRSFSVAFPYSGIDIEYMLLPSGKDPDEFIQKFGVERFFKLAEQRIPLLHKICEWLQIESNSQPERFFSLVKEQVLSLVALHPDLSTQNEVLSFLCERYFSNMTVSSLRNEMGKTSFVANRPLLAKEHSVQKSDILDDWPVLNAHEVKFLFTLVHSKFVELPERLRNVAQGLCSGEESDEKYCALALNHQMTAQSFVVFLEFIAIMIENPYVCLLDLESLNSWEFSSHAKLLIAYMTSEAHVLLQFHKEELLKEGLPGNVSMISLKNIWDLKNSGFLRFQLRNVKLSSQRGGLRSFVAETLLHLELEYIDNALRAFSSFHFDNEIDKQFQDLVKERMRRRTKFSNFESFSLQ</sequence>